<evidence type="ECO:0000256" key="1">
    <source>
        <dbReference type="ARBA" id="ARBA00023002"/>
    </source>
</evidence>
<gene>
    <name evidence="4" type="ORF">ADUPG1_012046</name>
</gene>
<dbReference type="InterPro" id="IPR029753">
    <property type="entry name" value="D-isomer_DH_CS"/>
</dbReference>
<dbReference type="SUPFAM" id="SSF51735">
    <property type="entry name" value="NAD(P)-binding Rossmann-fold domains"/>
    <property type="match status" value="1"/>
</dbReference>
<organism evidence="4 5">
    <name type="scientific">Aduncisulcus paluster</name>
    <dbReference type="NCBI Taxonomy" id="2918883"/>
    <lineage>
        <taxon>Eukaryota</taxon>
        <taxon>Metamonada</taxon>
        <taxon>Carpediemonas-like organisms</taxon>
        <taxon>Aduncisulcus</taxon>
    </lineage>
</organism>
<dbReference type="Proteomes" id="UP001057375">
    <property type="component" value="Unassembled WGS sequence"/>
</dbReference>
<dbReference type="PANTHER" id="PTHR43333:SF1">
    <property type="entry name" value="D-ISOMER SPECIFIC 2-HYDROXYACID DEHYDROGENASE NAD-BINDING DOMAIN-CONTAINING PROTEIN"/>
    <property type="match status" value="1"/>
</dbReference>
<comment type="caution">
    <text evidence="4">The sequence shown here is derived from an EMBL/GenBank/DDBJ whole genome shotgun (WGS) entry which is preliminary data.</text>
</comment>
<keyword evidence="1" id="KW-0560">Oxidoreductase</keyword>
<dbReference type="Gene3D" id="3.40.50.720">
    <property type="entry name" value="NAD(P)-binding Rossmann-like Domain"/>
    <property type="match status" value="2"/>
</dbReference>
<dbReference type="PANTHER" id="PTHR43333">
    <property type="entry name" value="2-HACID_DH_C DOMAIN-CONTAINING PROTEIN"/>
    <property type="match status" value="1"/>
</dbReference>
<proteinExistence type="predicted"/>
<name>A0ABQ5JY35_9EUKA</name>
<dbReference type="InterPro" id="IPR036291">
    <property type="entry name" value="NAD(P)-bd_dom_sf"/>
</dbReference>
<protein>
    <recommendedName>
        <fullName evidence="3">D-isomer specific 2-hydroxyacid dehydrogenase NAD-binding domain-containing protein</fullName>
    </recommendedName>
</protein>
<reference evidence="4" key="1">
    <citation type="submission" date="2022-03" db="EMBL/GenBank/DDBJ databases">
        <title>Draft genome sequence of Aduncisulcus paluster, a free-living microaerophilic Fornicata.</title>
        <authorList>
            <person name="Yuyama I."/>
            <person name="Kume K."/>
            <person name="Tamura T."/>
            <person name="Inagaki Y."/>
            <person name="Hashimoto T."/>
        </authorList>
    </citation>
    <scope>NUCLEOTIDE SEQUENCE</scope>
    <source>
        <strain evidence="4">NY0171</strain>
    </source>
</reference>
<evidence type="ECO:0000313" key="4">
    <source>
        <dbReference type="EMBL" id="GKT22062.1"/>
    </source>
</evidence>
<dbReference type="EMBL" id="BQXS01012366">
    <property type="protein sequence ID" value="GKT22062.1"/>
    <property type="molecule type" value="Genomic_DNA"/>
</dbReference>
<feature type="domain" description="D-isomer specific 2-hydroxyacid dehydrogenase NAD-binding" evidence="3">
    <location>
        <begin position="127"/>
        <end position="294"/>
    </location>
</feature>
<evidence type="ECO:0000313" key="5">
    <source>
        <dbReference type="Proteomes" id="UP001057375"/>
    </source>
</evidence>
<evidence type="ECO:0000259" key="3">
    <source>
        <dbReference type="Pfam" id="PF02826"/>
    </source>
</evidence>
<sequence>MTKHLQILIAGGGDYDISTIFAAFKKKMESMKSEEFETCSVDWVSEKKYKGFVLIIIGGRNLDVIPSTIDVQLVISMSAGVDHILTGNPHLKCLASVPLIRLKDPTMAQHMAENVLIHTLRYKHKHNVFAQYQQMGLWKPHYGTRKTVVGVLGCGFLGSKIVEFLTPHVDEICVFSKSGKNPLQKHKCMEEFLKYINVLIIIVPLTPETEGIIGHRELSLLPPGSCVINVSRGKILDIDALVSHLSDEIFVSPESLKAGKNIGCAFLDVFPKEPIEKDDPIWKLPNLFITPHVSGVSSFSSLLETVATEIQCFIKNGTSESLVDKEKGY</sequence>
<keyword evidence="5" id="KW-1185">Reference proteome</keyword>
<evidence type="ECO:0000256" key="2">
    <source>
        <dbReference type="ARBA" id="ARBA00023027"/>
    </source>
</evidence>
<dbReference type="Pfam" id="PF02826">
    <property type="entry name" value="2-Hacid_dh_C"/>
    <property type="match status" value="1"/>
</dbReference>
<dbReference type="PROSITE" id="PS00671">
    <property type="entry name" value="D_2_HYDROXYACID_DH_3"/>
    <property type="match status" value="1"/>
</dbReference>
<dbReference type="InterPro" id="IPR006140">
    <property type="entry name" value="D-isomer_DH_NAD-bd"/>
</dbReference>
<keyword evidence="2" id="KW-0520">NAD</keyword>
<accession>A0ABQ5JY35</accession>